<feature type="region of interest" description="Disordered" evidence="2">
    <location>
        <begin position="1"/>
        <end position="48"/>
    </location>
</feature>
<dbReference type="AlphaFoldDB" id="A0A8S1HSE6"/>
<organism evidence="3 4">
    <name type="scientific">Caenorhabditis auriculariae</name>
    <dbReference type="NCBI Taxonomy" id="2777116"/>
    <lineage>
        <taxon>Eukaryota</taxon>
        <taxon>Metazoa</taxon>
        <taxon>Ecdysozoa</taxon>
        <taxon>Nematoda</taxon>
        <taxon>Chromadorea</taxon>
        <taxon>Rhabditida</taxon>
        <taxon>Rhabditina</taxon>
        <taxon>Rhabditomorpha</taxon>
        <taxon>Rhabditoidea</taxon>
        <taxon>Rhabditidae</taxon>
        <taxon>Peloderinae</taxon>
        <taxon>Caenorhabditis</taxon>
    </lineage>
</organism>
<keyword evidence="4" id="KW-1185">Reference proteome</keyword>
<dbReference type="Proteomes" id="UP000835052">
    <property type="component" value="Unassembled WGS sequence"/>
</dbReference>
<gene>
    <name evidence="3" type="ORF">CAUJ_LOCUS15355</name>
</gene>
<feature type="region of interest" description="Disordered" evidence="2">
    <location>
        <begin position="161"/>
        <end position="212"/>
    </location>
</feature>
<evidence type="ECO:0000256" key="1">
    <source>
        <dbReference type="SAM" id="Coils"/>
    </source>
</evidence>
<evidence type="ECO:0000313" key="4">
    <source>
        <dbReference type="Proteomes" id="UP000835052"/>
    </source>
</evidence>
<feature type="compositionally biased region" description="Acidic residues" evidence="2">
    <location>
        <begin position="165"/>
        <end position="176"/>
    </location>
</feature>
<feature type="compositionally biased region" description="Polar residues" evidence="2">
    <location>
        <begin position="1"/>
        <end position="10"/>
    </location>
</feature>
<dbReference type="EMBL" id="CAJGYM010000176">
    <property type="protein sequence ID" value="CAD6199452.1"/>
    <property type="molecule type" value="Genomic_DNA"/>
</dbReference>
<name>A0A8S1HSE6_9PELO</name>
<evidence type="ECO:0000313" key="3">
    <source>
        <dbReference type="EMBL" id="CAD6199452.1"/>
    </source>
</evidence>
<sequence>MNRSRNSVVKTPSVKGRRKLLKRGRDSDESSTSSEDSSDKSFEEPKTQRRKTHLGLSFYFRNGHNYQSYLTNKDYYLRKYEEALEDPSKSCISCKEPAIRDFATCLKCKCRLHIRKSCTGPELNLRGVRRTFVCDSCELNKAKNERSRKIEEVIDDVIRTCKDEPEPEQEEEENQVENDVIEKEPTPTVEESSFTSVVSHRDENVPPAASEKTTTTLAPYAYKYDDTAATTSYPVANHNHVNSPASHLIQDVFVDVVEDYDHLQAEMDEDDAPENSYEKRYADMEALLHQKMAEVDSLYKELKEKNNKIERTEMDLTFRPEKNGTLTVELARVKKEWDDTNFKLREAEMDLAHAGNFSCRTCSVKKSLIDELEKSLERRDNQLQHALMELAKFEKKPFS</sequence>
<feature type="coiled-coil region" evidence="1">
    <location>
        <begin position="369"/>
        <end position="396"/>
    </location>
</feature>
<evidence type="ECO:0000256" key="2">
    <source>
        <dbReference type="SAM" id="MobiDB-lite"/>
    </source>
</evidence>
<proteinExistence type="predicted"/>
<keyword evidence="1" id="KW-0175">Coiled coil</keyword>
<feature type="compositionally biased region" description="Low complexity" evidence="2">
    <location>
        <begin position="186"/>
        <end position="198"/>
    </location>
</feature>
<protein>
    <submittedName>
        <fullName evidence="3">Uncharacterized protein</fullName>
    </submittedName>
</protein>
<accession>A0A8S1HSE6</accession>
<feature type="coiled-coil region" evidence="1">
    <location>
        <begin position="288"/>
        <end position="315"/>
    </location>
</feature>
<comment type="caution">
    <text evidence="3">The sequence shown here is derived from an EMBL/GenBank/DDBJ whole genome shotgun (WGS) entry which is preliminary data.</text>
</comment>
<reference evidence="3" key="1">
    <citation type="submission" date="2020-10" db="EMBL/GenBank/DDBJ databases">
        <authorList>
            <person name="Kikuchi T."/>
        </authorList>
    </citation>
    <scope>NUCLEOTIDE SEQUENCE</scope>
    <source>
        <strain evidence="3">NKZ352</strain>
    </source>
</reference>
<feature type="compositionally biased region" description="Basic and acidic residues" evidence="2">
    <location>
        <begin position="37"/>
        <end position="47"/>
    </location>
</feature>